<dbReference type="InterPro" id="IPR009050">
    <property type="entry name" value="Globin-like_sf"/>
</dbReference>
<dbReference type="SMART" id="SM00471">
    <property type="entry name" value="HDc"/>
    <property type="match status" value="1"/>
</dbReference>
<evidence type="ECO:0000259" key="1">
    <source>
        <dbReference type="PROSITE" id="PS51832"/>
    </source>
</evidence>
<dbReference type="InterPro" id="IPR012292">
    <property type="entry name" value="Globin/Proto"/>
</dbReference>
<dbReference type="RefSeq" id="WP_163073885.1">
    <property type="nucleotide sequence ID" value="NZ_CP048630.1"/>
</dbReference>
<dbReference type="AlphaFoldDB" id="A0A6P1YHL8"/>
<protein>
    <submittedName>
        <fullName evidence="2">HD domain-containing protein</fullName>
    </submittedName>
</protein>
<name>A0A6P1YHL8_9HYPH</name>
<organism evidence="2 3">
    <name type="scientific">Ancylobacter pratisalsi</name>
    <dbReference type="NCBI Taxonomy" id="1745854"/>
    <lineage>
        <taxon>Bacteria</taxon>
        <taxon>Pseudomonadati</taxon>
        <taxon>Pseudomonadota</taxon>
        <taxon>Alphaproteobacteria</taxon>
        <taxon>Hyphomicrobiales</taxon>
        <taxon>Xanthobacteraceae</taxon>
        <taxon>Ancylobacter</taxon>
    </lineage>
</organism>
<dbReference type="Gene3D" id="1.10.3210.10">
    <property type="entry name" value="Hypothetical protein af1432"/>
    <property type="match status" value="1"/>
</dbReference>
<dbReference type="GO" id="GO:0019825">
    <property type="term" value="F:oxygen binding"/>
    <property type="evidence" value="ECO:0007669"/>
    <property type="project" value="InterPro"/>
</dbReference>
<feature type="domain" description="HD-GYP" evidence="1">
    <location>
        <begin position="171"/>
        <end position="368"/>
    </location>
</feature>
<proteinExistence type="predicted"/>
<dbReference type="KEGG" id="apra:G3A50_03055"/>
<dbReference type="Proteomes" id="UP000464751">
    <property type="component" value="Chromosome"/>
</dbReference>
<dbReference type="Gene3D" id="1.10.490.10">
    <property type="entry name" value="Globins"/>
    <property type="match status" value="1"/>
</dbReference>
<dbReference type="GO" id="GO:0008081">
    <property type="term" value="F:phosphoric diester hydrolase activity"/>
    <property type="evidence" value="ECO:0007669"/>
    <property type="project" value="UniProtKB-ARBA"/>
</dbReference>
<sequence length="408" mass="44571">MTRAFTRWASLLEIDPATLAALGSIAPLVKAGGQSIIDAALSQLRAQDVPSQARSAGFVTGQLPAPRLPIQQVRESLRQRWLDHVLVGQFGADYLESTRAMGRVHFRLGLAPVMFSAAYSHLVSGIAELVYRHFEGDTRAQALHVAAIHHVAFLDLGLASSVYYDAYLAEIGELTDELNASLTRIGGYHDYEGGHHLIRVSRMCRTVAIAAGQDSAWADLLQAASPLHDIGKIGVPDSILLKPASLTDAERQIMQRHTEIGAEVLPDYPSQVMHMARQVALHHHERWDGTGYPRGLSGTQIPLEARIVAICDVYDALRSVRPYKHAWSRRAALDYIVNNRGAMFDPTLVDVFVSVQPTIEQIQDAFADTAADLSAVLRTDTLPALRNDLRAASTPASHPLAAPSPRDR</sequence>
<dbReference type="SUPFAM" id="SSF46458">
    <property type="entry name" value="Globin-like"/>
    <property type="match status" value="1"/>
</dbReference>
<dbReference type="GO" id="GO:0020037">
    <property type="term" value="F:heme binding"/>
    <property type="evidence" value="ECO:0007669"/>
    <property type="project" value="InterPro"/>
</dbReference>
<evidence type="ECO:0000313" key="3">
    <source>
        <dbReference type="Proteomes" id="UP000464751"/>
    </source>
</evidence>
<evidence type="ECO:0000313" key="2">
    <source>
        <dbReference type="EMBL" id="QIB32798.1"/>
    </source>
</evidence>
<reference evidence="2 3" key="1">
    <citation type="submission" date="2020-02" db="EMBL/GenBank/DDBJ databases">
        <authorList>
            <person name="Li G."/>
        </authorList>
    </citation>
    <scope>NUCLEOTIDE SEQUENCE [LARGE SCALE GENOMIC DNA]</scope>
    <source>
        <strain evidence="2 3">DSM 102029</strain>
    </source>
</reference>
<dbReference type="Pfam" id="PF11563">
    <property type="entry name" value="Protoglobin"/>
    <property type="match status" value="1"/>
</dbReference>
<dbReference type="CDD" id="cd00077">
    <property type="entry name" value="HDc"/>
    <property type="match status" value="1"/>
</dbReference>
<dbReference type="PANTHER" id="PTHR45228:SF1">
    <property type="entry name" value="CYCLIC DI-GMP PHOSPHODIESTERASE TM_0186"/>
    <property type="match status" value="1"/>
</dbReference>
<dbReference type="InterPro" id="IPR039379">
    <property type="entry name" value="Protoglobin_sensor_dom"/>
</dbReference>
<dbReference type="PANTHER" id="PTHR45228">
    <property type="entry name" value="CYCLIC DI-GMP PHOSPHODIESTERASE TM_0186-RELATED"/>
    <property type="match status" value="1"/>
</dbReference>
<dbReference type="InterPro" id="IPR037522">
    <property type="entry name" value="HD_GYP_dom"/>
</dbReference>
<dbReference type="EMBL" id="CP048630">
    <property type="protein sequence ID" value="QIB32798.1"/>
    <property type="molecule type" value="Genomic_DNA"/>
</dbReference>
<accession>A0A6P1YHL8</accession>
<dbReference type="CDD" id="cd01068">
    <property type="entry name" value="globin_sensor"/>
    <property type="match status" value="1"/>
</dbReference>
<dbReference type="PROSITE" id="PS51832">
    <property type="entry name" value="HD_GYP"/>
    <property type="match status" value="1"/>
</dbReference>
<keyword evidence="3" id="KW-1185">Reference proteome</keyword>
<dbReference type="InterPro" id="IPR044398">
    <property type="entry name" value="Globin-sensor_dom"/>
</dbReference>
<dbReference type="SUPFAM" id="SSF109604">
    <property type="entry name" value="HD-domain/PDEase-like"/>
    <property type="match status" value="1"/>
</dbReference>
<dbReference type="InterPro" id="IPR003607">
    <property type="entry name" value="HD/PDEase_dom"/>
</dbReference>
<gene>
    <name evidence="2" type="ORF">G3A50_03055</name>
</gene>
<dbReference type="Pfam" id="PF13487">
    <property type="entry name" value="HD_5"/>
    <property type="match status" value="1"/>
</dbReference>
<dbReference type="InterPro" id="IPR052020">
    <property type="entry name" value="Cyclic_di-GMP/3'3'-cGAMP_PDE"/>
</dbReference>